<evidence type="ECO:0000313" key="2">
    <source>
        <dbReference type="EMBL" id="CAL0315057.1"/>
    </source>
</evidence>
<name>A0AAV1X252_LUPLU</name>
<organism evidence="2 3">
    <name type="scientific">Lupinus luteus</name>
    <name type="common">European yellow lupine</name>
    <dbReference type="NCBI Taxonomy" id="3873"/>
    <lineage>
        <taxon>Eukaryota</taxon>
        <taxon>Viridiplantae</taxon>
        <taxon>Streptophyta</taxon>
        <taxon>Embryophyta</taxon>
        <taxon>Tracheophyta</taxon>
        <taxon>Spermatophyta</taxon>
        <taxon>Magnoliopsida</taxon>
        <taxon>eudicotyledons</taxon>
        <taxon>Gunneridae</taxon>
        <taxon>Pentapetalae</taxon>
        <taxon>rosids</taxon>
        <taxon>fabids</taxon>
        <taxon>Fabales</taxon>
        <taxon>Fabaceae</taxon>
        <taxon>Papilionoideae</taxon>
        <taxon>50 kb inversion clade</taxon>
        <taxon>genistoids sensu lato</taxon>
        <taxon>core genistoids</taxon>
        <taxon>Genisteae</taxon>
        <taxon>Lupinus</taxon>
    </lineage>
</organism>
<dbReference type="Proteomes" id="UP001497480">
    <property type="component" value="Unassembled WGS sequence"/>
</dbReference>
<proteinExistence type="predicted"/>
<keyword evidence="3" id="KW-1185">Reference proteome</keyword>
<feature type="transmembrane region" description="Helical" evidence="1">
    <location>
        <begin position="20"/>
        <end position="39"/>
    </location>
</feature>
<accession>A0AAV1X252</accession>
<evidence type="ECO:0000313" key="3">
    <source>
        <dbReference type="Proteomes" id="UP001497480"/>
    </source>
</evidence>
<gene>
    <name evidence="2" type="ORF">LLUT_LOCUS16117</name>
</gene>
<keyword evidence="1" id="KW-0472">Membrane</keyword>
<dbReference type="AlphaFoldDB" id="A0AAV1X252"/>
<evidence type="ECO:0000256" key="1">
    <source>
        <dbReference type="SAM" id="Phobius"/>
    </source>
</evidence>
<keyword evidence="1" id="KW-0812">Transmembrane</keyword>
<protein>
    <submittedName>
        <fullName evidence="2">Uncharacterized protein</fullName>
    </submittedName>
</protein>
<dbReference type="EMBL" id="CAXHTB010000011">
    <property type="protein sequence ID" value="CAL0315057.1"/>
    <property type="molecule type" value="Genomic_DNA"/>
</dbReference>
<comment type="caution">
    <text evidence="2">The sequence shown here is derived from an EMBL/GenBank/DDBJ whole genome shotgun (WGS) entry which is preliminary data.</text>
</comment>
<keyword evidence="1" id="KW-1133">Transmembrane helix</keyword>
<reference evidence="2 3" key="1">
    <citation type="submission" date="2024-03" db="EMBL/GenBank/DDBJ databases">
        <authorList>
            <person name="Martinez-Hernandez J."/>
        </authorList>
    </citation>
    <scope>NUCLEOTIDE SEQUENCE [LARGE SCALE GENOMIC DNA]</scope>
</reference>
<sequence length="136" mass="15539">MGFPVGYTEVCFPNLFLKTLTLLGFLRNLVFVLFHYIGISEFLETDVVWSEPNNNNLQISDIRKPSVDAILIREFLPAIKFSDLDCSCAAVSGCAVCLYEFSDEDEIRTPLVPDDMVDEYNQRLWTAFDATEFYAE</sequence>